<keyword evidence="5" id="KW-1185">Reference proteome</keyword>
<organism evidence="2 5">
    <name type="scientific">Puccinia graminis f. sp. tritici</name>
    <dbReference type="NCBI Taxonomy" id="56615"/>
    <lineage>
        <taxon>Eukaryota</taxon>
        <taxon>Fungi</taxon>
        <taxon>Dikarya</taxon>
        <taxon>Basidiomycota</taxon>
        <taxon>Pucciniomycotina</taxon>
        <taxon>Pucciniomycetes</taxon>
        <taxon>Pucciniales</taxon>
        <taxon>Pucciniaceae</taxon>
        <taxon>Puccinia</taxon>
    </lineage>
</organism>
<dbReference type="AlphaFoldDB" id="A0A5B0MJB6"/>
<dbReference type="EMBL" id="VDEP01000170">
    <property type="protein sequence ID" value="KAA1126886.1"/>
    <property type="molecule type" value="Genomic_DNA"/>
</dbReference>
<feature type="region of interest" description="Disordered" evidence="1">
    <location>
        <begin position="1"/>
        <end position="23"/>
    </location>
</feature>
<proteinExistence type="predicted"/>
<protein>
    <submittedName>
        <fullName evidence="2">Uncharacterized protein</fullName>
    </submittedName>
</protein>
<evidence type="ECO:0000313" key="5">
    <source>
        <dbReference type="Proteomes" id="UP000324748"/>
    </source>
</evidence>
<dbReference type="EMBL" id="VDEP01000236">
    <property type="protein sequence ID" value="KAA1122147.1"/>
    <property type="molecule type" value="Genomic_DNA"/>
</dbReference>
<dbReference type="EMBL" id="VSWC01000145">
    <property type="protein sequence ID" value="KAA1076722.1"/>
    <property type="molecule type" value="Genomic_DNA"/>
</dbReference>
<accession>A0A5B0MJB6</accession>
<evidence type="ECO:0000256" key="1">
    <source>
        <dbReference type="SAM" id="MobiDB-lite"/>
    </source>
</evidence>
<evidence type="ECO:0000313" key="4">
    <source>
        <dbReference type="EMBL" id="KAA1126886.1"/>
    </source>
</evidence>
<dbReference type="Proteomes" id="UP000325313">
    <property type="component" value="Unassembled WGS sequence"/>
</dbReference>
<comment type="caution">
    <text evidence="2">The sequence shown here is derived from an EMBL/GenBank/DDBJ whole genome shotgun (WGS) entry which is preliminary data.</text>
</comment>
<dbReference type="Proteomes" id="UP000324748">
    <property type="component" value="Unassembled WGS sequence"/>
</dbReference>
<reference evidence="5 6" key="1">
    <citation type="submission" date="2019-05" db="EMBL/GenBank/DDBJ databases">
        <title>Emergence of the Ug99 lineage of the wheat stem rust pathogen through somatic hybridization.</title>
        <authorList>
            <person name="Li F."/>
            <person name="Upadhyaya N.M."/>
            <person name="Sperschneider J."/>
            <person name="Matny O."/>
            <person name="Nguyen-Phuc H."/>
            <person name="Mago R."/>
            <person name="Raley C."/>
            <person name="Miller M.E."/>
            <person name="Silverstein K.A.T."/>
            <person name="Henningsen E."/>
            <person name="Hirsch C.D."/>
            <person name="Visser B."/>
            <person name="Pretorius Z.A."/>
            <person name="Steffenson B.J."/>
            <person name="Schwessinger B."/>
            <person name="Dodds P.N."/>
            <person name="Figueroa M."/>
        </authorList>
    </citation>
    <scope>NUCLEOTIDE SEQUENCE [LARGE SCALE GENOMIC DNA]</scope>
    <source>
        <strain evidence="2">21-0</strain>
        <strain evidence="3 6">Ug99</strain>
    </source>
</reference>
<name>A0A5B0MJB6_PUCGR</name>
<evidence type="ECO:0000313" key="6">
    <source>
        <dbReference type="Proteomes" id="UP000325313"/>
    </source>
</evidence>
<gene>
    <name evidence="2" type="ORF">PGT21_016836</name>
    <name evidence="3" type="ORF">PGTUg99_030139</name>
    <name evidence="4" type="ORF">PGTUg99_030239</name>
</gene>
<evidence type="ECO:0000313" key="3">
    <source>
        <dbReference type="EMBL" id="KAA1122147.1"/>
    </source>
</evidence>
<evidence type="ECO:0000313" key="2">
    <source>
        <dbReference type="EMBL" id="KAA1076722.1"/>
    </source>
</evidence>
<sequence>MNNGSGTKPPPLRIAYPHPRHPVRLNTRRPRLLATPDIVNHPTEGLAASTSRCSQSYFNGWTARLNREVNFKAQPRNVEVRSRSFNALWRTLERDQTIEAGELGDTDVCYAV</sequence>